<evidence type="ECO:0000256" key="1">
    <source>
        <dbReference type="SAM" id="Coils"/>
    </source>
</evidence>
<evidence type="ECO:0000313" key="5">
    <source>
        <dbReference type="Proteomes" id="UP000026961"/>
    </source>
</evidence>
<dbReference type="Proteomes" id="UP000026961">
    <property type="component" value="Chromosome 8"/>
</dbReference>
<feature type="chain" id="PRO_5002354032" evidence="3">
    <location>
        <begin position="41"/>
        <end position="379"/>
    </location>
</feature>
<dbReference type="Gramene" id="OGLUM08G03410.1">
    <property type="protein sequence ID" value="OGLUM08G03410.1"/>
    <property type="gene ID" value="OGLUM08G03410"/>
</dbReference>
<dbReference type="STRING" id="40148.A0A0E0AR00"/>
<reference evidence="4" key="1">
    <citation type="submission" date="2015-04" db="UniProtKB">
        <authorList>
            <consortium name="EnsemblPlants"/>
        </authorList>
    </citation>
    <scope>IDENTIFICATION</scope>
</reference>
<evidence type="ECO:0000256" key="2">
    <source>
        <dbReference type="SAM" id="MobiDB-lite"/>
    </source>
</evidence>
<organism evidence="4">
    <name type="scientific">Oryza glumipatula</name>
    <dbReference type="NCBI Taxonomy" id="40148"/>
    <lineage>
        <taxon>Eukaryota</taxon>
        <taxon>Viridiplantae</taxon>
        <taxon>Streptophyta</taxon>
        <taxon>Embryophyta</taxon>
        <taxon>Tracheophyta</taxon>
        <taxon>Spermatophyta</taxon>
        <taxon>Magnoliopsida</taxon>
        <taxon>Liliopsida</taxon>
        <taxon>Poales</taxon>
        <taxon>Poaceae</taxon>
        <taxon>BOP clade</taxon>
        <taxon>Oryzoideae</taxon>
        <taxon>Oryzeae</taxon>
        <taxon>Oryzinae</taxon>
        <taxon>Oryza</taxon>
    </lineage>
</organism>
<accession>A0A0E0AR00</accession>
<name>A0A0E0AR00_9ORYZ</name>
<feature type="coiled-coil region" evidence="1">
    <location>
        <begin position="81"/>
        <end position="108"/>
    </location>
</feature>
<dbReference type="HOGENOM" id="CLU_730318_0_0_1"/>
<feature type="region of interest" description="Disordered" evidence="2">
    <location>
        <begin position="45"/>
        <end position="66"/>
    </location>
</feature>
<reference evidence="4" key="2">
    <citation type="submission" date="2018-05" db="EMBL/GenBank/DDBJ databases">
        <title>OgluRS3 (Oryza glumaepatula Reference Sequence Version 3).</title>
        <authorList>
            <person name="Zhang J."/>
            <person name="Kudrna D."/>
            <person name="Lee S."/>
            <person name="Talag J."/>
            <person name="Welchert J."/>
            <person name="Wing R.A."/>
        </authorList>
    </citation>
    <scope>NUCLEOTIDE SEQUENCE [LARGE SCALE GENOMIC DNA]</scope>
</reference>
<dbReference type="EnsemblPlants" id="OGLUM08G03410.1">
    <property type="protein sequence ID" value="OGLUM08G03410.1"/>
    <property type="gene ID" value="OGLUM08G03410"/>
</dbReference>
<protein>
    <submittedName>
        <fullName evidence="4">Uncharacterized protein</fullName>
    </submittedName>
</protein>
<sequence length="379" mass="41292">MGFPSVCYCVILPQPLVLVLQLLDLLRHAFLLCLSALGLAAPPPPDEHPAYAPPPPPPASMAALPADLSSPIPTKLTKQVAMKIEDKFDMLLRMLEEFERKREEVDQRRRVDFQSLKATVESWLPEVQKNAEELQISVGDEQCKVTPTMCSTKCCSSDIAPDLIVDMVVTCATAATASVEMVPAEDATSDAYIDNLEHPKKTLTNCLTNCSSFNGMTDLIVVVVERCATTVIAFVELIGIEDNGHTTCIGTSNPSKVMPTRCSTVVLNTNDDTVQALDVPPFIIGAWEVITVLAEPSQVMVLRPSITLSLEGKMHTRHSLKCPGLVGHANKEPNSRGWQLRTAVGPVFSCCWPRVCCLPPWPPPIEGMAGKKRSFSTAF</sequence>
<keyword evidence="1" id="KW-0175">Coiled coil</keyword>
<keyword evidence="5" id="KW-1185">Reference proteome</keyword>
<dbReference type="AlphaFoldDB" id="A0A0E0AR00"/>
<keyword evidence="3" id="KW-0732">Signal</keyword>
<evidence type="ECO:0000256" key="3">
    <source>
        <dbReference type="SAM" id="SignalP"/>
    </source>
</evidence>
<evidence type="ECO:0000313" key="4">
    <source>
        <dbReference type="EnsemblPlants" id="OGLUM08G03410.1"/>
    </source>
</evidence>
<proteinExistence type="predicted"/>
<feature type="signal peptide" evidence="3">
    <location>
        <begin position="1"/>
        <end position="40"/>
    </location>
</feature>